<evidence type="ECO:0000256" key="1">
    <source>
        <dbReference type="ARBA" id="ARBA00022723"/>
    </source>
</evidence>
<gene>
    <name evidence="7" type="ORF">C7443_10931</name>
</gene>
<dbReference type="EMBL" id="QGTJ01000009">
    <property type="protein sequence ID" value="PWV59778.1"/>
    <property type="molecule type" value="Genomic_DNA"/>
</dbReference>
<keyword evidence="2" id="KW-0560">Oxidoreductase</keyword>
<evidence type="ECO:0000313" key="8">
    <source>
        <dbReference type="Proteomes" id="UP000246569"/>
    </source>
</evidence>
<dbReference type="PANTHER" id="PTHR11709:SF394">
    <property type="entry name" value="FI03373P-RELATED"/>
    <property type="match status" value="1"/>
</dbReference>
<dbReference type="AlphaFoldDB" id="A0A317MXC2"/>
<keyword evidence="8" id="KW-1185">Reference proteome</keyword>
<dbReference type="OrthoDB" id="9757546at2"/>
<evidence type="ECO:0000256" key="4">
    <source>
        <dbReference type="SAM" id="SignalP"/>
    </source>
</evidence>
<evidence type="ECO:0000256" key="3">
    <source>
        <dbReference type="ARBA" id="ARBA00023008"/>
    </source>
</evidence>
<organism evidence="7 8">
    <name type="scientific">Plasticicumulans acidivorans</name>
    <dbReference type="NCBI Taxonomy" id="886464"/>
    <lineage>
        <taxon>Bacteria</taxon>
        <taxon>Pseudomonadati</taxon>
        <taxon>Pseudomonadota</taxon>
        <taxon>Gammaproteobacteria</taxon>
        <taxon>Candidatus Competibacteraceae</taxon>
        <taxon>Plasticicumulans</taxon>
    </lineage>
</organism>
<feature type="chain" id="PRO_5016281996" evidence="4">
    <location>
        <begin position="24"/>
        <end position="634"/>
    </location>
</feature>
<name>A0A317MXC2_9GAMM</name>
<dbReference type="PROSITE" id="PS00080">
    <property type="entry name" value="MULTICOPPER_OXIDASE2"/>
    <property type="match status" value="1"/>
</dbReference>
<reference evidence="7 8" key="1">
    <citation type="submission" date="2018-05" db="EMBL/GenBank/DDBJ databases">
        <title>Genomic Encyclopedia of Type Strains, Phase IV (KMG-IV): sequencing the most valuable type-strain genomes for metagenomic binning, comparative biology and taxonomic classification.</title>
        <authorList>
            <person name="Goeker M."/>
        </authorList>
    </citation>
    <scope>NUCLEOTIDE SEQUENCE [LARGE SCALE GENOMIC DNA]</scope>
    <source>
        <strain evidence="7 8">DSM 23606</strain>
    </source>
</reference>
<dbReference type="InterPro" id="IPR011707">
    <property type="entry name" value="Cu-oxidase-like_N"/>
</dbReference>
<evidence type="ECO:0000313" key="7">
    <source>
        <dbReference type="EMBL" id="PWV59778.1"/>
    </source>
</evidence>
<accession>A0A317MXC2</accession>
<keyword evidence="4" id="KW-0732">Signal</keyword>
<feature type="domain" description="Plastocyanin-like" evidence="6">
    <location>
        <begin position="61"/>
        <end position="162"/>
    </location>
</feature>
<feature type="signal peptide" evidence="4">
    <location>
        <begin position="1"/>
        <end position="23"/>
    </location>
</feature>
<dbReference type="InterPro" id="IPR011706">
    <property type="entry name" value="Cu-oxidase_C"/>
</dbReference>
<comment type="caution">
    <text evidence="7">The sequence shown here is derived from an EMBL/GenBank/DDBJ whole genome shotgun (WGS) entry which is preliminary data.</text>
</comment>
<dbReference type="Pfam" id="PF07732">
    <property type="entry name" value="Cu-oxidase_3"/>
    <property type="match status" value="1"/>
</dbReference>
<dbReference type="GO" id="GO:0016491">
    <property type="term" value="F:oxidoreductase activity"/>
    <property type="evidence" value="ECO:0007669"/>
    <property type="project" value="UniProtKB-KW"/>
</dbReference>
<dbReference type="GO" id="GO:0005507">
    <property type="term" value="F:copper ion binding"/>
    <property type="evidence" value="ECO:0007669"/>
    <property type="project" value="InterPro"/>
</dbReference>
<protein>
    <submittedName>
        <fullName evidence="7">FtsP/CotA-like multicopper oxidase with cupredoxin domain</fullName>
    </submittedName>
</protein>
<keyword evidence="3" id="KW-0186">Copper</keyword>
<dbReference type="InterPro" id="IPR002355">
    <property type="entry name" value="Cu_oxidase_Cu_BS"/>
</dbReference>
<evidence type="ECO:0000259" key="6">
    <source>
        <dbReference type="Pfam" id="PF07732"/>
    </source>
</evidence>
<proteinExistence type="predicted"/>
<evidence type="ECO:0000259" key="5">
    <source>
        <dbReference type="Pfam" id="PF07731"/>
    </source>
</evidence>
<dbReference type="Gene3D" id="2.60.40.420">
    <property type="entry name" value="Cupredoxins - blue copper proteins"/>
    <property type="match status" value="3"/>
</dbReference>
<dbReference type="InterPro" id="IPR045087">
    <property type="entry name" value="Cu-oxidase_fam"/>
</dbReference>
<sequence>MNPLLRTPLSLAVALALSAPVFATDAPSSAGPGPALVRLADGDHYHLRAAPFRWHIGAAEVDGFAYNGSVPGPLLVLPQGATVTIDFDNAITQPTTVHWHGLRLDYRNDGVPGVGQPAVAPGGSARYVIHAPDAGLYWYHPHVREDAQQDAGLYGNLWVVPRDASYWRPVAQEAVLMLDDIMLRDGHALPAGEHVADHALMGRFGNQLLVNGASDWTLQAQAGQTVRFWLTNVANVRPFRLDFGVPLRLVGGDNGRIGSEREIPSVDIAPAERMIVEARFDHPGRYELANATPEGRSVLGHIEVAAAPDTAADDSLRQNREVLDEAAALRARYADTPPDKTLQFDLRIDPANGDHAAMGHTTTADAGMDHSTMNHETTSGAMAGMDHAAMGHGGDAAAPAAMDHSAMNHETTSGAMAEMDHAAMGHGGDAAAPAAMDHSAMNHETTSGAMAGMDHAAMGHGGDAAAPAAMDHSTMNHETTSGAMAGMDHAAMGHGHGGHAMQAVEWEDGMGVMNAASTSANTHWILRDLATGQENMAIHWQFQRGQPVKIRLVNPADGVHPMQHPIHFHGQRFLVLTVDGKAPADTQWKDTVQVAAGSTVDILLDNSNPGEWMAHCHIGEHLTSGMMLGFSVSS</sequence>
<dbReference type="SUPFAM" id="SSF49503">
    <property type="entry name" value="Cupredoxins"/>
    <property type="match status" value="3"/>
</dbReference>
<dbReference type="CDD" id="cd04207">
    <property type="entry name" value="CuRO_3_LCC_like"/>
    <property type="match status" value="1"/>
</dbReference>
<keyword evidence="1" id="KW-0479">Metal-binding</keyword>
<dbReference type="CDD" id="cd13861">
    <property type="entry name" value="CuRO_1_CumA_like"/>
    <property type="match status" value="1"/>
</dbReference>
<dbReference type="PANTHER" id="PTHR11709">
    <property type="entry name" value="MULTI-COPPER OXIDASE"/>
    <property type="match status" value="1"/>
</dbReference>
<dbReference type="Proteomes" id="UP000246569">
    <property type="component" value="Unassembled WGS sequence"/>
</dbReference>
<dbReference type="InterPro" id="IPR008972">
    <property type="entry name" value="Cupredoxin"/>
</dbReference>
<dbReference type="Pfam" id="PF07731">
    <property type="entry name" value="Cu-oxidase_2"/>
    <property type="match status" value="1"/>
</dbReference>
<feature type="domain" description="Plastocyanin-like" evidence="5">
    <location>
        <begin position="535"/>
        <end position="633"/>
    </location>
</feature>
<dbReference type="RefSeq" id="WP_110019393.1">
    <property type="nucleotide sequence ID" value="NZ_QGTJ01000009.1"/>
</dbReference>
<evidence type="ECO:0000256" key="2">
    <source>
        <dbReference type="ARBA" id="ARBA00023002"/>
    </source>
</evidence>